<protein>
    <submittedName>
        <fullName evidence="1">Uncharacterized protein</fullName>
    </submittedName>
</protein>
<name>A0ABT7BNM7_9CYAN</name>
<dbReference type="RefSeq" id="WP_283763455.1">
    <property type="nucleotide sequence ID" value="NZ_JAQPOK010000109.1"/>
</dbReference>
<gene>
    <name evidence="1" type="ORF">PJF56_14910</name>
</gene>
<dbReference type="Proteomes" id="UP001231370">
    <property type="component" value="Unassembled WGS sequence"/>
</dbReference>
<sequence>MGLQFKGWVFVQAIALTMGFSAIAHLDQLLHQDFDQNLSLEKVNAHSSVKMTLTPFCEKFCTPIF</sequence>
<organism evidence="1 2">
    <name type="scientific">Roseofilum halophilum BLCC-M91</name>
    <dbReference type="NCBI Taxonomy" id="3022259"/>
    <lineage>
        <taxon>Bacteria</taxon>
        <taxon>Bacillati</taxon>
        <taxon>Cyanobacteriota</taxon>
        <taxon>Cyanophyceae</taxon>
        <taxon>Desertifilales</taxon>
        <taxon>Desertifilaceae</taxon>
        <taxon>Roseofilum</taxon>
        <taxon>Roseofilum halophilum</taxon>
    </lineage>
</organism>
<evidence type="ECO:0000313" key="1">
    <source>
        <dbReference type="EMBL" id="MDJ1180154.1"/>
    </source>
</evidence>
<accession>A0ABT7BNM7</accession>
<evidence type="ECO:0000313" key="2">
    <source>
        <dbReference type="Proteomes" id="UP001231370"/>
    </source>
</evidence>
<reference evidence="1 2" key="1">
    <citation type="submission" date="2023-01" db="EMBL/GenBank/DDBJ databases">
        <title>Novel diversity within Roseofilum (Cyanobacteria; Desertifilaceae) from marine benthic mats with descriptions of four novel species.</title>
        <authorList>
            <person name="Wang Y."/>
            <person name="Berthold D.E."/>
            <person name="Hu J."/>
            <person name="Lefler F.W."/>
            <person name="Laughinghouse H.D. IV."/>
        </authorList>
    </citation>
    <scope>NUCLEOTIDE SEQUENCE [LARGE SCALE GENOMIC DNA]</scope>
    <source>
        <strain evidence="1 2">BLCC-M91</strain>
    </source>
</reference>
<proteinExistence type="predicted"/>
<comment type="caution">
    <text evidence="1">The sequence shown here is derived from an EMBL/GenBank/DDBJ whole genome shotgun (WGS) entry which is preliminary data.</text>
</comment>
<keyword evidence="2" id="KW-1185">Reference proteome</keyword>
<dbReference type="EMBL" id="JAQPOK010000109">
    <property type="protein sequence ID" value="MDJ1180154.1"/>
    <property type="molecule type" value="Genomic_DNA"/>
</dbReference>